<sequence>MTADTPLPRTREPGRKRLNFALVSGALFMFFVTWSLSWSLFSIWLTQHLGLSPGRSSLVISANAVGCLAVMPVYGYLQDKLGLRKNLLYWVGGLMLLVGPVYIYVYGPLLRSHFALGLVVGSVYLALAFAVAVATLESYTERLGRFQGFEFGRARTFGSLGWAAASFFAGRLFNIDPQLNFWAASASAAVFVVLIAAIRITGGDRAEAVDQAAASVSLRDVRSLLSYPAFWGLLLFVVAVTATYNTYDQMFPSYFASLFATEAEGNRMYSDLNSVQVFLEAGGMLLAPFLVNRIGPKNALLVSGAVMAARILLSGAVTDPVAISAVKLLHAVELPIMLIAIFKYINLHFDARLSSTIYLVGYQVAIQLGAAAISPLAGMGYDRLGFAATYLILGTLVAAFTLISVVTLRADSRGLPEAVPTAPAPGPGEPDPGEPERARTPA</sequence>
<evidence type="ECO:0000256" key="4">
    <source>
        <dbReference type="ARBA" id="ARBA00022475"/>
    </source>
</evidence>
<evidence type="ECO:0000256" key="5">
    <source>
        <dbReference type="ARBA" id="ARBA00022519"/>
    </source>
</evidence>
<dbReference type="PANTHER" id="PTHR23522">
    <property type="entry name" value="BLL5896 PROTEIN"/>
    <property type="match status" value="1"/>
</dbReference>
<keyword evidence="14" id="KW-1185">Reference proteome</keyword>
<dbReference type="InterPro" id="IPR000576">
    <property type="entry name" value="LacY/RafB_perm_fam"/>
</dbReference>
<dbReference type="PRINTS" id="PR00174">
    <property type="entry name" value="LACYSMPORT"/>
</dbReference>
<evidence type="ECO:0000259" key="12">
    <source>
        <dbReference type="PROSITE" id="PS50850"/>
    </source>
</evidence>
<dbReference type="InterPro" id="IPR018457">
    <property type="entry name" value="LacY/RafB_perm_fam_CS"/>
</dbReference>
<evidence type="ECO:0000313" key="14">
    <source>
        <dbReference type="Proteomes" id="UP000572635"/>
    </source>
</evidence>
<dbReference type="NCBIfam" id="NF007077">
    <property type="entry name" value="PRK09528.1"/>
    <property type="match status" value="1"/>
</dbReference>
<keyword evidence="9 11" id="KW-0472">Membrane</keyword>
<dbReference type="NCBIfam" id="TIGR00882">
    <property type="entry name" value="2A0105"/>
    <property type="match status" value="1"/>
</dbReference>
<comment type="caution">
    <text evidence="13">The sequence shown here is derived from an EMBL/GenBank/DDBJ whole genome shotgun (WGS) entry which is preliminary data.</text>
</comment>
<dbReference type="GO" id="GO:0030395">
    <property type="term" value="F:lactose binding"/>
    <property type="evidence" value="ECO:0007669"/>
    <property type="project" value="TreeGrafter"/>
</dbReference>
<evidence type="ECO:0000256" key="11">
    <source>
        <dbReference type="SAM" id="Phobius"/>
    </source>
</evidence>
<keyword evidence="7 11" id="KW-0812">Transmembrane</keyword>
<accession>A0A7W8QIN8</accession>
<comment type="subcellular location">
    <subcellularLocation>
        <location evidence="1">Cell inner membrane</location>
        <topology evidence="1">Multi-pass membrane protein</topology>
    </subcellularLocation>
</comment>
<feature type="transmembrane region" description="Helical" evidence="11">
    <location>
        <begin position="157"/>
        <end position="175"/>
    </location>
</feature>
<evidence type="ECO:0000256" key="10">
    <source>
        <dbReference type="SAM" id="MobiDB-lite"/>
    </source>
</evidence>
<evidence type="ECO:0000256" key="3">
    <source>
        <dbReference type="ARBA" id="ARBA00022448"/>
    </source>
</evidence>
<gene>
    <name evidence="13" type="ORF">HDA36_001185</name>
</gene>
<evidence type="ECO:0000256" key="7">
    <source>
        <dbReference type="ARBA" id="ARBA00022692"/>
    </source>
</evidence>
<feature type="transmembrane region" description="Helical" evidence="11">
    <location>
        <begin position="357"/>
        <end position="381"/>
    </location>
</feature>
<evidence type="ECO:0000256" key="6">
    <source>
        <dbReference type="ARBA" id="ARBA00022597"/>
    </source>
</evidence>
<feature type="transmembrane region" description="Helical" evidence="11">
    <location>
        <begin position="113"/>
        <end position="136"/>
    </location>
</feature>
<feature type="domain" description="Major facilitator superfamily (MFS) profile" evidence="12">
    <location>
        <begin position="18"/>
        <end position="413"/>
    </location>
</feature>
<dbReference type="Proteomes" id="UP000572635">
    <property type="component" value="Unassembled WGS sequence"/>
</dbReference>
<keyword evidence="3" id="KW-0813">Transport</keyword>
<evidence type="ECO:0000256" key="8">
    <source>
        <dbReference type="ARBA" id="ARBA00022989"/>
    </source>
</evidence>
<feature type="transmembrane region" description="Helical" evidence="11">
    <location>
        <begin position="298"/>
        <end position="317"/>
    </location>
</feature>
<feature type="transmembrane region" description="Helical" evidence="11">
    <location>
        <begin position="20"/>
        <end position="45"/>
    </location>
</feature>
<name>A0A7W8QIN8_9ACTN</name>
<feature type="transmembrane region" description="Helical" evidence="11">
    <location>
        <begin position="387"/>
        <end position="408"/>
    </location>
</feature>
<dbReference type="CDD" id="cd06172">
    <property type="entry name" value="MFS_LacY"/>
    <property type="match status" value="1"/>
</dbReference>
<dbReference type="RefSeq" id="WP_184390102.1">
    <property type="nucleotide sequence ID" value="NZ_BAAAJD010000133.1"/>
</dbReference>
<dbReference type="GO" id="GO:0005886">
    <property type="term" value="C:plasma membrane"/>
    <property type="evidence" value="ECO:0007669"/>
    <property type="project" value="UniProtKB-SubCell"/>
</dbReference>
<feature type="region of interest" description="Disordered" evidence="10">
    <location>
        <begin position="415"/>
        <end position="442"/>
    </location>
</feature>
<keyword evidence="4" id="KW-1003">Cell membrane</keyword>
<feature type="transmembrane region" description="Helical" evidence="11">
    <location>
        <begin position="323"/>
        <end position="345"/>
    </location>
</feature>
<dbReference type="PANTHER" id="PTHR23522:SF10">
    <property type="entry name" value="3-PHENYLPROPIONIC ACID TRANSPORTER-RELATED"/>
    <property type="match status" value="1"/>
</dbReference>
<dbReference type="SUPFAM" id="SSF103473">
    <property type="entry name" value="MFS general substrate transporter"/>
    <property type="match status" value="1"/>
</dbReference>
<keyword evidence="5" id="KW-0997">Cell inner membrane</keyword>
<dbReference type="GO" id="GO:0015528">
    <property type="term" value="F:lactose:proton symporter activity"/>
    <property type="evidence" value="ECO:0007669"/>
    <property type="project" value="TreeGrafter"/>
</dbReference>
<protein>
    <submittedName>
        <fullName evidence="13">OHS family lactose permease-like MFS transporter</fullName>
    </submittedName>
</protein>
<evidence type="ECO:0000256" key="1">
    <source>
        <dbReference type="ARBA" id="ARBA00004429"/>
    </source>
</evidence>
<dbReference type="Gene3D" id="1.20.1250.20">
    <property type="entry name" value="MFS general substrate transporter like domains"/>
    <property type="match status" value="2"/>
</dbReference>
<feature type="transmembrane region" description="Helical" evidence="11">
    <location>
        <begin position="57"/>
        <end position="75"/>
    </location>
</feature>
<dbReference type="InterPro" id="IPR036259">
    <property type="entry name" value="MFS_trans_sf"/>
</dbReference>
<feature type="transmembrane region" description="Helical" evidence="11">
    <location>
        <begin position="223"/>
        <end position="244"/>
    </location>
</feature>
<reference evidence="13 14" key="1">
    <citation type="submission" date="2020-08" db="EMBL/GenBank/DDBJ databases">
        <title>Sequencing the genomes of 1000 actinobacteria strains.</title>
        <authorList>
            <person name="Klenk H.-P."/>
        </authorList>
    </citation>
    <scope>NUCLEOTIDE SEQUENCE [LARGE SCALE GENOMIC DNA]</scope>
    <source>
        <strain evidence="13 14">DSM 44551</strain>
    </source>
</reference>
<organism evidence="13 14">
    <name type="scientific">Nocardiopsis composta</name>
    <dbReference type="NCBI Taxonomy" id="157465"/>
    <lineage>
        <taxon>Bacteria</taxon>
        <taxon>Bacillati</taxon>
        <taxon>Actinomycetota</taxon>
        <taxon>Actinomycetes</taxon>
        <taxon>Streptosporangiales</taxon>
        <taxon>Nocardiopsidaceae</taxon>
        <taxon>Nocardiopsis</taxon>
    </lineage>
</organism>
<dbReference type="EMBL" id="JACHDB010000001">
    <property type="protein sequence ID" value="MBB5431101.1"/>
    <property type="molecule type" value="Genomic_DNA"/>
</dbReference>
<dbReference type="Pfam" id="PF01306">
    <property type="entry name" value="LacY_symp"/>
    <property type="match status" value="1"/>
</dbReference>
<evidence type="ECO:0000256" key="9">
    <source>
        <dbReference type="ARBA" id="ARBA00023136"/>
    </source>
</evidence>
<feature type="transmembrane region" description="Helical" evidence="11">
    <location>
        <begin position="274"/>
        <end position="291"/>
    </location>
</feature>
<feature type="transmembrane region" description="Helical" evidence="11">
    <location>
        <begin position="87"/>
        <end position="107"/>
    </location>
</feature>
<dbReference type="AlphaFoldDB" id="A0A7W8QIN8"/>
<evidence type="ECO:0000313" key="13">
    <source>
        <dbReference type="EMBL" id="MBB5431101.1"/>
    </source>
</evidence>
<keyword evidence="8 11" id="KW-1133">Transmembrane helix</keyword>
<comment type="similarity">
    <text evidence="2">Belongs to the major facilitator superfamily. Oligosaccharide:H(+) symporter (OHS) (TC 2.A.1.5) family.</text>
</comment>
<evidence type="ECO:0000256" key="2">
    <source>
        <dbReference type="ARBA" id="ARBA00008980"/>
    </source>
</evidence>
<dbReference type="InterPro" id="IPR020846">
    <property type="entry name" value="MFS_dom"/>
</dbReference>
<dbReference type="PROSITE" id="PS00897">
    <property type="entry name" value="LACY_2"/>
    <property type="match status" value="1"/>
</dbReference>
<dbReference type="PROSITE" id="PS50850">
    <property type="entry name" value="MFS"/>
    <property type="match status" value="1"/>
</dbReference>
<keyword evidence="6" id="KW-0762">Sugar transport</keyword>
<feature type="transmembrane region" description="Helical" evidence="11">
    <location>
        <begin position="181"/>
        <end position="202"/>
    </location>
</feature>
<proteinExistence type="inferred from homology"/>